<proteinExistence type="predicted"/>
<keyword evidence="2" id="KW-1185">Reference proteome</keyword>
<dbReference type="EMBL" id="CM039438">
    <property type="protein sequence ID" value="KAI4301279.1"/>
    <property type="molecule type" value="Genomic_DNA"/>
</dbReference>
<sequence>MEEQSNQQNTLQLMFNSEGTNYHISHSTEENPNPHFVAAGTGKDESQWTFLPKPSHSYVEFLTKASTFLPKTTTEEVFGSNYSSVGSIRDVNDVNRIDRSFFYSDPAKAYTSNTTDSSTDKEDRTHVGFWIPEKEGEQANKFASTQHHLHAEGHASWVAETTRDKLDQGVTVGAPGFLPRSQCSTSKKKENKTDRQRRLRISENVRALHDLLPNALEGNQAYILDDIIDYVKYLQLQIKELSASKLQGESISVPLTFHEGFGHYINQQMLNEPLEEMMGKLLEEHPAAATQLLESRGLCLLPMTLVEDLRQGIKMFGGISNGF</sequence>
<dbReference type="Proteomes" id="UP000828941">
    <property type="component" value="Chromosome 13"/>
</dbReference>
<reference evidence="1 2" key="1">
    <citation type="journal article" date="2022" name="DNA Res.">
        <title>Chromosomal-level genome assembly of the orchid tree Bauhinia variegata (Leguminosae; Cercidoideae) supports the allotetraploid origin hypothesis of Bauhinia.</title>
        <authorList>
            <person name="Zhong Y."/>
            <person name="Chen Y."/>
            <person name="Zheng D."/>
            <person name="Pang J."/>
            <person name="Liu Y."/>
            <person name="Luo S."/>
            <person name="Meng S."/>
            <person name="Qian L."/>
            <person name="Wei D."/>
            <person name="Dai S."/>
            <person name="Zhou R."/>
        </authorList>
    </citation>
    <scope>NUCLEOTIDE SEQUENCE [LARGE SCALE GENOMIC DNA]</scope>
    <source>
        <strain evidence="1">BV-YZ2020</strain>
    </source>
</reference>
<accession>A0ACB9KV45</accession>
<name>A0ACB9KV45_BAUVA</name>
<comment type="caution">
    <text evidence="1">The sequence shown here is derived from an EMBL/GenBank/DDBJ whole genome shotgun (WGS) entry which is preliminary data.</text>
</comment>
<evidence type="ECO:0000313" key="1">
    <source>
        <dbReference type="EMBL" id="KAI4301279.1"/>
    </source>
</evidence>
<evidence type="ECO:0000313" key="2">
    <source>
        <dbReference type="Proteomes" id="UP000828941"/>
    </source>
</evidence>
<gene>
    <name evidence="1" type="ORF">L6164_034572</name>
</gene>
<organism evidence="1 2">
    <name type="scientific">Bauhinia variegata</name>
    <name type="common">Purple orchid tree</name>
    <name type="synonym">Phanera variegata</name>
    <dbReference type="NCBI Taxonomy" id="167791"/>
    <lineage>
        <taxon>Eukaryota</taxon>
        <taxon>Viridiplantae</taxon>
        <taxon>Streptophyta</taxon>
        <taxon>Embryophyta</taxon>
        <taxon>Tracheophyta</taxon>
        <taxon>Spermatophyta</taxon>
        <taxon>Magnoliopsida</taxon>
        <taxon>eudicotyledons</taxon>
        <taxon>Gunneridae</taxon>
        <taxon>Pentapetalae</taxon>
        <taxon>rosids</taxon>
        <taxon>fabids</taxon>
        <taxon>Fabales</taxon>
        <taxon>Fabaceae</taxon>
        <taxon>Cercidoideae</taxon>
        <taxon>Cercideae</taxon>
        <taxon>Bauhiniinae</taxon>
        <taxon>Bauhinia</taxon>
    </lineage>
</organism>
<protein>
    <submittedName>
        <fullName evidence="1">Uncharacterized protein</fullName>
    </submittedName>
</protein>